<proteinExistence type="predicted"/>
<feature type="compositionally biased region" description="Gly residues" evidence="1">
    <location>
        <begin position="790"/>
        <end position="809"/>
    </location>
</feature>
<feature type="region of interest" description="Disordered" evidence="1">
    <location>
        <begin position="712"/>
        <end position="864"/>
    </location>
</feature>
<organism evidence="2 3">
    <name type="scientific">Thermus parvatiensis</name>
    <dbReference type="NCBI Taxonomy" id="456163"/>
    <lineage>
        <taxon>Bacteria</taxon>
        <taxon>Thermotogati</taxon>
        <taxon>Deinococcota</taxon>
        <taxon>Deinococci</taxon>
        <taxon>Thermales</taxon>
        <taxon>Thermaceae</taxon>
        <taxon>Thermus</taxon>
    </lineage>
</organism>
<dbReference type="InterPro" id="IPR027417">
    <property type="entry name" value="P-loop_NTPase"/>
</dbReference>
<reference evidence="2 3" key="1">
    <citation type="journal article" date="2012" name="J. Bacteriol.">
        <title>Draft genome sequence of Thermus sp. strain RL, isolated from a hot water spring located atop the Himalayan ranges at Manikaran, India.</title>
        <authorList>
            <person name="Dwivedi V."/>
            <person name="Sangwan N."/>
            <person name="Nigam A."/>
            <person name="Garg N."/>
            <person name="Niharika N."/>
            <person name="Khurana P."/>
            <person name="Khurana J.P."/>
            <person name="Lal R."/>
        </authorList>
    </citation>
    <scope>NUCLEOTIDE SEQUENCE [LARGE SCALE GENOMIC DNA]</scope>
    <source>
        <strain evidence="2 3">RL</strain>
    </source>
</reference>
<feature type="compositionally biased region" description="Basic and acidic residues" evidence="1">
    <location>
        <begin position="734"/>
        <end position="748"/>
    </location>
</feature>
<accession>H7GGB8</accession>
<sequence>MKPGLHIVQGPPASGKTRLALAWALEVLGRRGRVFWVGLPHQRAYVYRLLSEEGAFLGLEFLSFQALYYRVLAEAGWLKPLLPGAGRVALVGEALRRAGEGPVAPGEARLFARAIAELKRYGISPFALPKEGEAGRLRRVYRLYERLKAGSLDYDDFRHRALKAPLRFFPWPDLVVVDGFREVGPLDLRFLRRLSERVPVLLTLEVLPEGCAPHRVLEARPVARRVFRLANPVEEARYLLRALKRALAPKALGGEGLAPEDVLVVAPPERIGGLMLLKDEYGLPLEDGRERALAETEEGERVLALLNPFPTGRDLLALGFSALGRKALRLGLAGEEALRALAEREGLEAEWEAFLRLRTPGPDLEAWAEAALEALGVEAKEVFLSRFRMALRVDRGEPLAWWRSLLLDEVLPPEVGRGVAVLPPLRATGVRARRAYVLEWVAGRYTLGEREDYFLLEDLREQGLLKNLPRRLRGLDPLFLEELSTRGEEVVLLYPEAGPGGPVEPLAAGERPEALPPASRLEALPQAPFRPAHPTSPASPPHVEALRRYLECPFRAYLERYPLRDGEESPWRALPSPVDLGALGGLFADGRVGPWLRAHGAHLQGLRLYVLWPGRRYRLRLDGVRWEGRAVHLYRLLGEGAEPDLSPKRRWTEWLALKALLQREDVEAVHLWAWPWLGRPRPVGKGVYRKGDALPALKEVEPLLEKALRSWGAFPPRPGPTATPAASPTFAGRRRSEALRGLGRHGEDPYPGGGAFGPGEGGRAPKAHRRRHLHPQGGGGASGPGEEEGGGPGPGGAGLWRGGPGGPRGGLRHHPRLHGGGLAPRGPLPLPGPGLRRGGRAPRRGPLPGGGAKPPLPPGGGPGA</sequence>
<dbReference type="EMBL" id="AIJQ01000009">
    <property type="protein sequence ID" value="EIA39080.1"/>
    <property type="molecule type" value="Genomic_DNA"/>
</dbReference>
<comment type="caution">
    <text evidence="2">The sequence shown here is derived from an EMBL/GenBank/DDBJ whole genome shotgun (WGS) entry which is preliminary data.</text>
</comment>
<evidence type="ECO:0000313" key="3">
    <source>
        <dbReference type="Proteomes" id="UP000053186"/>
    </source>
</evidence>
<feature type="compositionally biased region" description="Low complexity" evidence="1">
    <location>
        <begin position="722"/>
        <end position="731"/>
    </location>
</feature>
<feature type="compositionally biased region" description="Gly residues" evidence="1">
    <location>
        <begin position="751"/>
        <end position="762"/>
    </location>
</feature>
<evidence type="ECO:0000256" key="1">
    <source>
        <dbReference type="SAM" id="MobiDB-lite"/>
    </source>
</evidence>
<dbReference type="SUPFAM" id="SSF52540">
    <property type="entry name" value="P-loop containing nucleoside triphosphate hydrolases"/>
    <property type="match status" value="1"/>
</dbReference>
<protein>
    <submittedName>
        <fullName evidence="2">Uncharacterized protein</fullName>
    </submittedName>
</protein>
<feature type="compositionally biased region" description="Basic residues" evidence="1">
    <location>
        <begin position="765"/>
        <end position="774"/>
    </location>
</feature>
<dbReference type="AlphaFoldDB" id="H7GGB8"/>
<dbReference type="Proteomes" id="UP000053186">
    <property type="component" value="Unassembled WGS sequence"/>
</dbReference>
<evidence type="ECO:0000313" key="2">
    <source>
        <dbReference type="EMBL" id="EIA39080.1"/>
    </source>
</evidence>
<feature type="compositionally biased region" description="Pro residues" evidence="1">
    <location>
        <begin position="854"/>
        <end position="864"/>
    </location>
</feature>
<gene>
    <name evidence="2" type="ORF">RLTM_06146</name>
</gene>
<dbReference type="PATRIC" id="fig|456163.3.peg.1208"/>
<keyword evidence="3" id="KW-1185">Reference proteome</keyword>
<name>H7GGB8_9DEIN</name>